<feature type="transmembrane region" description="Helical" evidence="1">
    <location>
        <begin position="52"/>
        <end position="71"/>
    </location>
</feature>
<evidence type="ECO:0000313" key="2">
    <source>
        <dbReference type="EMBL" id="MFG6446712.1"/>
    </source>
</evidence>
<keyword evidence="1" id="KW-1133">Transmembrane helix</keyword>
<evidence type="ECO:0008006" key="4">
    <source>
        <dbReference type="Google" id="ProtNLM"/>
    </source>
</evidence>
<comment type="caution">
    <text evidence="2">The sequence shown here is derived from an EMBL/GenBank/DDBJ whole genome shotgun (WGS) entry which is preliminary data.</text>
</comment>
<organism evidence="2 3">
    <name type="scientific">Roseateles rivi</name>
    <dbReference type="NCBI Taxonomy" id="3299028"/>
    <lineage>
        <taxon>Bacteria</taxon>
        <taxon>Pseudomonadati</taxon>
        <taxon>Pseudomonadota</taxon>
        <taxon>Betaproteobacteria</taxon>
        <taxon>Burkholderiales</taxon>
        <taxon>Sphaerotilaceae</taxon>
        <taxon>Roseateles</taxon>
    </lineage>
</organism>
<feature type="transmembrane region" description="Helical" evidence="1">
    <location>
        <begin position="154"/>
        <end position="175"/>
    </location>
</feature>
<sequence length="187" mass="20652">MPWYTILLGALTLLYPVLVYQGLTHFEPRWLAPLLLVVVLRAAVVKRGGSRVLPWAMALGALALGLAALLGNSALPLKLYPVAVNLALLGWFGFSLRKGGMPVVEFLARLREPDLPPAGVRYTRRVTQLWCAFFIANASMALITVLYMSDAAWALYNGLIAYLLIGALMLGEWCWRQHLHRAQAKAP</sequence>
<keyword evidence="1" id="KW-0812">Transmembrane</keyword>
<reference evidence="2 3" key="1">
    <citation type="submission" date="2024-08" db="EMBL/GenBank/DDBJ databases">
        <authorList>
            <person name="Lu H."/>
        </authorList>
    </citation>
    <scope>NUCLEOTIDE SEQUENCE [LARGE SCALE GENOMIC DNA]</scope>
    <source>
        <strain evidence="2 3">BYS180W</strain>
    </source>
</reference>
<gene>
    <name evidence="2" type="ORF">ACG0Z6_00495</name>
</gene>
<keyword evidence="1" id="KW-0472">Membrane</keyword>
<proteinExistence type="predicted"/>
<feature type="transmembrane region" description="Helical" evidence="1">
    <location>
        <begin position="129"/>
        <end position="148"/>
    </location>
</feature>
<feature type="transmembrane region" description="Helical" evidence="1">
    <location>
        <begin position="77"/>
        <end position="96"/>
    </location>
</feature>
<keyword evidence="3" id="KW-1185">Reference proteome</keyword>
<dbReference type="EMBL" id="JBIGHZ010000001">
    <property type="protein sequence ID" value="MFG6446712.1"/>
    <property type="molecule type" value="Genomic_DNA"/>
</dbReference>
<feature type="transmembrane region" description="Helical" evidence="1">
    <location>
        <begin position="29"/>
        <end position="45"/>
    </location>
</feature>
<protein>
    <recommendedName>
        <fullName evidence="4">DNA gyrase subunit B</fullName>
    </recommendedName>
</protein>
<accession>A0ABW7FQW7</accession>
<evidence type="ECO:0000256" key="1">
    <source>
        <dbReference type="SAM" id="Phobius"/>
    </source>
</evidence>
<evidence type="ECO:0000313" key="3">
    <source>
        <dbReference type="Proteomes" id="UP001606099"/>
    </source>
</evidence>
<dbReference type="Proteomes" id="UP001606099">
    <property type="component" value="Unassembled WGS sequence"/>
</dbReference>
<name>A0ABW7FQW7_9BURK</name>
<dbReference type="RefSeq" id="WP_394457796.1">
    <property type="nucleotide sequence ID" value="NZ_JBIGHZ010000001.1"/>
</dbReference>